<dbReference type="EMBL" id="QTKU01000001">
    <property type="protein sequence ID" value="MBS8258682.1"/>
    <property type="molecule type" value="Genomic_DNA"/>
</dbReference>
<keyword evidence="3" id="KW-0804">Transcription</keyword>
<dbReference type="InterPro" id="IPR009057">
    <property type="entry name" value="Homeodomain-like_sf"/>
</dbReference>
<keyword evidence="2 4" id="KW-0238">DNA-binding</keyword>
<evidence type="ECO:0000313" key="7">
    <source>
        <dbReference type="Proteomes" id="UP000705379"/>
    </source>
</evidence>
<dbReference type="GO" id="GO:0003677">
    <property type="term" value="F:DNA binding"/>
    <property type="evidence" value="ECO:0007669"/>
    <property type="project" value="UniProtKB-UniRule"/>
</dbReference>
<dbReference type="PRINTS" id="PR00455">
    <property type="entry name" value="HTHTETR"/>
</dbReference>
<evidence type="ECO:0000313" key="6">
    <source>
        <dbReference type="EMBL" id="MBS8258682.1"/>
    </source>
</evidence>
<name>A0A944GQD0_9HYPH</name>
<dbReference type="InterPro" id="IPR036271">
    <property type="entry name" value="Tet_transcr_reg_TetR-rel_C_sf"/>
</dbReference>
<accession>A0A944GQD0</accession>
<reference evidence="6" key="2">
    <citation type="journal article" date="2021" name="Microorganisms">
        <title>Bacterial Dimethylsulfoniopropionate Biosynthesis in the East China Sea.</title>
        <authorList>
            <person name="Liu J."/>
            <person name="Zhang Y."/>
            <person name="Liu J."/>
            <person name="Zhong H."/>
            <person name="Williams B.T."/>
            <person name="Zheng Y."/>
            <person name="Curson A.R.J."/>
            <person name="Sun C."/>
            <person name="Sun H."/>
            <person name="Song D."/>
            <person name="Wagner Mackenzie B."/>
            <person name="Bermejo Martinez A."/>
            <person name="Todd J.D."/>
            <person name="Zhang X.H."/>
        </authorList>
    </citation>
    <scope>NUCLEOTIDE SEQUENCE</scope>
    <source>
        <strain evidence="6">AESS21</strain>
    </source>
</reference>
<dbReference type="PANTHER" id="PTHR47506">
    <property type="entry name" value="TRANSCRIPTIONAL REGULATORY PROTEIN"/>
    <property type="match status" value="1"/>
</dbReference>
<evidence type="ECO:0000256" key="1">
    <source>
        <dbReference type="ARBA" id="ARBA00023015"/>
    </source>
</evidence>
<evidence type="ECO:0000259" key="5">
    <source>
        <dbReference type="PROSITE" id="PS50977"/>
    </source>
</evidence>
<evidence type="ECO:0000256" key="2">
    <source>
        <dbReference type="ARBA" id="ARBA00023125"/>
    </source>
</evidence>
<dbReference type="SUPFAM" id="SSF48498">
    <property type="entry name" value="Tetracyclin repressor-like, C-terminal domain"/>
    <property type="match status" value="1"/>
</dbReference>
<dbReference type="PANTHER" id="PTHR47506:SF1">
    <property type="entry name" value="HTH-TYPE TRANSCRIPTIONAL REGULATOR YJDC"/>
    <property type="match status" value="1"/>
</dbReference>
<dbReference type="Gene3D" id="1.10.357.10">
    <property type="entry name" value="Tetracycline Repressor, domain 2"/>
    <property type="match status" value="1"/>
</dbReference>
<comment type="caution">
    <text evidence="6">The sequence shown here is derived from an EMBL/GenBank/DDBJ whole genome shotgun (WGS) entry which is preliminary data.</text>
</comment>
<dbReference type="Proteomes" id="UP000705379">
    <property type="component" value="Unassembled WGS sequence"/>
</dbReference>
<feature type="DNA-binding region" description="H-T-H motif" evidence="4">
    <location>
        <begin position="27"/>
        <end position="46"/>
    </location>
</feature>
<proteinExistence type="predicted"/>
<dbReference type="AlphaFoldDB" id="A0A944GQD0"/>
<protein>
    <submittedName>
        <fullName evidence="6">TetR/AcrR family transcriptional regulator</fullName>
    </submittedName>
</protein>
<dbReference type="InterPro" id="IPR054156">
    <property type="entry name" value="YxaF_TetR_C"/>
</dbReference>
<organism evidence="6 7">
    <name type="scientific">Roseibium polysiphoniae</name>
    <dbReference type="NCBI Taxonomy" id="2571221"/>
    <lineage>
        <taxon>Bacteria</taxon>
        <taxon>Pseudomonadati</taxon>
        <taxon>Pseudomonadota</taxon>
        <taxon>Alphaproteobacteria</taxon>
        <taxon>Hyphomicrobiales</taxon>
        <taxon>Stappiaceae</taxon>
        <taxon>Roseibium</taxon>
    </lineage>
</organism>
<feature type="domain" description="HTH tetR-type" evidence="5">
    <location>
        <begin position="4"/>
        <end position="64"/>
    </location>
</feature>
<dbReference type="Pfam" id="PF00440">
    <property type="entry name" value="TetR_N"/>
    <property type="match status" value="1"/>
</dbReference>
<dbReference type="InterPro" id="IPR001647">
    <property type="entry name" value="HTH_TetR"/>
</dbReference>
<dbReference type="SUPFAM" id="SSF46689">
    <property type="entry name" value="Homeodomain-like"/>
    <property type="match status" value="1"/>
</dbReference>
<evidence type="ECO:0000256" key="4">
    <source>
        <dbReference type="PROSITE-ProRule" id="PRU00335"/>
    </source>
</evidence>
<dbReference type="Pfam" id="PF21993">
    <property type="entry name" value="TetR_C_13_2"/>
    <property type="match status" value="1"/>
</dbReference>
<gene>
    <name evidence="6" type="ORF">DYI23_00500</name>
</gene>
<dbReference type="PROSITE" id="PS50977">
    <property type="entry name" value="HTH_TETR_2"/>
    <property type="match status" value="1"/>
</dbReference>
<reference evidence="6" key="1">
    <citation type="submission" date="2018-08" db="EMBL/GenBank/DDBJ databases">
        <authorList>
            <person name="Jin W."/>
            <person name="Wang H."/>
            <person name="Yang Y."/>
            <person name="Li M."/>
            <person name="Liu J."/>
        </authorList>
    </citation>
    <scope>NUCLEOTIDE SEQUENCE</scope>
    <source>
        <strain evidence="6">AESS21</strain>
    </source>
</reference>
<evidence type="ECO:0000256" key="3">
    <source>
        <dbReference type="ARBA" id="ARBA00023163"/>
    </source>
</evidence>
<keyword evidence="1" id="KW-0805">Transcription regulation</keyword>
<dbReference type="RefSeq" id="WP_213214457.1">
    <property type="nucleotide sequence ID" value="NZ_QTKU01000001.1"/>
</dbReference>
<sequence length="191" mass="21540">MSKHSTRDQIVEAADELFYSQGFEATSFADIAGAVQISRGNFYYHFKSKDDILDAVIDRRIAKTRELLDRWEADGDTPEMRIGCFILILITNQSKIMAHGCPVGTLASELTKLSHNAQPRANELFTLFNDWLTGQFRALGRKNDAEELALHLVARSQGVAVLANAFKDENFVRREVDAMTDWVRTQTQTAN</sequence>